<feature type="region of interest" description="Disordered" evidence="1">
    <location>
        <begin position="59"/>
        <end position="87"/>
    </location>
</feature>
<feature type="compositionally biased region" description="Low complexity" evidence="1">
    <location>
        <begin position="72"/>
        <end position="81"/>
    </location>
</feature>
<accession>A0A9D4LE88</accession>
<proteinExistence type="predicted"/>
<gene>
    <name evidence="2" type="ORF">DPMN_099065</name>
</gene>
<protein>
    <submittedName>
        <fullName evidence="2">Uncharacterized protein</fullName>
    </submittedName>
</protein>
<reference evidence="2" key="2">
    <citation type="submission" date="2020-11" db="EMBL/GenBank/DDBJ databases">
        <authorList>
            <person name="McCartney M.A."/>
            <person name="Auch B."/>
            <person name="Kono T."/>
            <person name="Mallez S."/>
            <person name="Becker A."/>
            <person name="Gohl D.M."/>
            <person name="Silverstein K.A.T."/>
            <person name="Koren S."/>
            <person name="Bechman K.B."/>
            <person name="Herman A."/>
            <person name="Abrahante J.E."/>
            <person name="Garbe J."/>
        </authorList>
    </citation>
    <scope>NUCLEOTIDE SEQUENCE</scope>
    <source>
        <strain evidence="2">Duluth1</strain>
        <tissue evidence="2">Whole animal</tissue>
    </source>
</reference>
<dbReference type="AlphaFoldDB" id="A0A9D4LE88"/>
<sequence>MSKQFSRSLMDIMKRILFCCICYESEQGKLRYGVSHRFTTTLHHALTETDANHIALQEHGQYDGSLRRPKADSTSSSSGTDSKLRQIKTDKNTMVNKYICKDNRTDWQCGDDIDHSCKDQHEFKPQRKGITNIEANLTQATSLV</sequence>
<organism evidence="2 3">
    <name type="scientific">Dreissena polymorpha</name>
    <name type="common">Zebra mussel</name>
    <name type="synonym">Mytilus polymorpha</name>
    <dbReference type="NCBI Taxonomy" id="45954"/>
    <lineage>
        <taxon>Eukaryota</taxon>
        <taxon>Metazoa</taxon>
        <taxon>Spiralia</taxon>
        <taxon>Lophotrochozoa</taxon>
        <taxon>Mollusca</taxon>
        <taxon>Bivalvia</taxon>
        <taxon>Autobranchia</taxon>
        <taxon>Heteroconchia</taxon>
        <taxon>Euheterodonta</taxon>
        <taxon>Imparidentia</taxon>
        <taxon>Neoheterodontei</taxon>
        <taxon>Myida</taxon>
        <taxon>Dreissenoidea</taxon>
        <taxon>Dreissenidae</taxon>
        <taxon>Dreissena</taxon>
    </lineage>
</organism>
<evidence type="ECO:0000313" key="3">
    <source>
        <dbReference type="Proteomes" id="UP000828390"/>
    </source>
</evidence>
<reference evidence="2" key="1">
    <citation type="journal article" date="2019" name="bioRxiv">
        <title>The Genome of the Zebra Mussel, Dreissena polymorpha: A Resource for Invasive Species Research.</title>
        <authorList>
            <person name="McCartney M.A."/>
            <person name="Auch B."/>
            <person name="Kono T."/>
            <person name="Mallez S."/>
            <person name="Zhang Y."/>
            <person name="Obille A."/>
            <person name="Becker A."/>
            <person name="Abrahante J.E."/>
            <person name="Garbe J."/>
            <person name="Badalamenti J.P."/>
            <person name="Herman A."/>
            <person name="Mangelson H."/>
            <person name="Liachko I."/>
            <person name="Sullivan S."/>
            <person name="Sone E.D."/>
            <person name="Koren S."/>
            <person name="Silverstein K.A.T."/>
            <person name="Beckman K.B."/>
            <person name="Gohl D.M."/>
        </authorList>
    </citation>
    <scope>NUCLEOTIDE SEQUENCE</scope>
    <source>
        <strain evidence="2">Duluth1</strain>
        <tissue evidence="2">Whole animal</tissue>
    </source>
</reference>
<evidence type="ECO:0000313" key="2">
    <source>
        <dbReference type="EMBL" id="KAH3856476.1"/>
    </source>
</evidence>
<dbReference type="EMBL" id="JAIWYP010000003">
    <property type="protein sequence ID" value="KAH3856476.1"/>
    <property type="molecule type" value="Genomic_DNA"/>
</dbReference>
<dbReference type="Proteomes" id="UP000828390">
    <property type="component" value="Unassembled WGS sequence"/>
</dbReference>
<keyword evidence="3" id="KW-1185">Reference proteome</keyword>
<evidence type="ECO:0000256" key="1">
    <source>
        <dbReference type="SAM" id="MobiDB-lite"/>
    </source>
</evidence>
<comment type="caution">
    <text evidence="2">The sequence shown here is derived from an EMBL/GenBank/DDBJ whole genome shotgun (WGS) entry which is preliminary data.</text>
</comment>
<name>A0A9D4LE88_DREPO</name>